<evidence type="ECO:0000256" key="1">
    <source>
        <dbReference type="ARBA" id="ARBA00022527"/>
    </source>
</evidence>
<keyword evidence="4 5" id="KW-0418">Kinase</keyword>
<organism evidence="6 7">
    <name type="scientific">Haliangium ochraceum (strain DSM 14365 / JCM 11303 / SMP-2)</name>
    <dbReference type="NCBI Taxonomy" id="502025"/>
    <lineage>
        <taxon>Bacteria</taxon>
        <taxon>Pseudomonadati</taxon>
        <taxon>Myxococcota</taxon>
        <taxon>Polyangia</taxon>
        <taxon>Haliangiales</taxon>
        <taxon>Kofleriaceae</taxon>
        <taxon>Haliangium</taxon>
    </lineage>
</organism>
<reference evidence="6 7" key="1">
    <citation type="journal article" date="2010" name="Stand. Genomic Sci.">
        <title>Complete genome sequence of Haliangium ochraceum type strain (SMP-2).</title>
        <authorList>
            <consortium name="US DOE Joint Genome Institute (JGI-PGF)"/>
            <person name="Ivanova N."/>
            <person name="Daum C."/>
            <person name="Lang E."/>
            <person name="Abt B."/>
            <person name="Kopitz M."/>
            <person name="Saunders E."/>
            <person name="Lapidus A."/>
            <person name="Lucas S."/>
            <person name="Glavina Del Rio T."/>
            <person name="Nolan M."/>
            <person name="Tice H."/>
            <person name="Copeland A."/>
            <person name="Cheng J.F."/>
            <person name="Chen F."/>
            <person name="Bruce D."/>
            <person name="Goodwin L."/>
            <person name="Pitluck S."/>
            <person name="Mavromatis K."/>
            <person name="Pati A."/>
            <person name="Mikhailova N."/>
            <person name="Chen A."/>
            <person name="Palaniappan K."/>
            <person name="Land M."/>
            <person name="Hauser L."/>
            <person name="Chang Y.J."/>
            <person name="Jeffries C.D."/>
            <person name="Detter J.C."/>
            <person name="Brettin T."/>
            <person name="Rohde M."/>
            <person name="Goker M."/>
            <person name="Bristow J."/>
            <person name="Markowitz V."/>
            <person name="Eisen J.A."/>
            <person name="Hugenholtz P."/>
            <person name="Kyrpides N.C."/>
            <person name="Klenk H.P."/>
        </authorList>
    </citation>
    <scope>NUCLEOTIDE SEQUENCE [LARGE SCALE GENOMIC DNA]</scope>
    <source>
        <strain evidence="7">DSM 14365 / CIP 107738 / JCM 11303 / AJ 13395 / SMP-2</strain>
    </source>
</reference>
<feature type="binding site" evidence="5">
    <location>
        <begin position="143"/>
        <end position="150"/>
    </location>
    <ligand>
        <name>ADP</name>
        <dbReference type="ChEBI" id="CHEBI:456216"/>
    </ligand>
</feature>
<dbReference type="Pfam" id="PF03618">
    <property type="entry name" value="Kinase-PPPase"/>
    <property type="match status" value="1"/>
</dbReference>
<accession>D0LL21</accession>
<comment type="catalytic activity">
    <reaction evidence="5">
        <text>N(tele)-phospho-L-histidyl/O-phospho-L-threonyl-[pyruvate, phosphate dikinase] + phosphate + H(+) = N(tele)-phospho-L-histidyl/L-threonyl-[pyruvate, phosphate dikinase] + diphosphate</text>
        <dbReference type="Rhea" id="RHEA:43696"/>
        <dbReference type="Rhea" id="RHEA-COMP:10650"/>
        <dbReference type="Rhea" id="RHEA-COMP:10651"/>
        <dbReference type="ChEBI" id="CHEBI:15378"/>
        <dbReference type="ChEBI" id="CHEBI:30013"/>
        <dbReference type="ChEBI" id="CHEBI:33019"/>
        <dbReference type="ChEBI" id="CHEBI:43474"/>
        <dbReference type="ChEBI" id="CHEBI:61977"/>
        <dbReference type="ChEBI" id="CHEBI:83586"/>
        <dbReference type="EC" id="2.7.4.27"/>
    </reaction>
</comment>
<evidence type="ECO:0000256" key="2">
    <source>
        <dbReference type="ARBA" id="ARBA00022679"/>
    </source>
</evidence>
<evidence type="ECO:0000256" key="4">
    <source>
        <dbReference type="ARBA" id="ARBA00022777"/>
    </source>
</evidence>
<dbReference type="HOGENOM" id="CLU_046206_2_1_7"/>
<evidence type="ECO:0000313" key="7">
    <source>
        <dbReference type="Proteomes" id="UP000001880"/>
    </source>
</evidence>
<dbReference type="NCBIfam" id="NF003742">
    <property type="entry name" value="PRK05339.1"/>
    <property type="match status" value="1"/>
</dbReference>
<dbReference type="GO" id="GO:0043531">
    <property type="term" value="F:ADP binding"/>
    <property type="evidence" value="ECO:0007669"/>
    <property type="project" value="UniProtKB-UniRule"/>
</dbReference>
<protein>
    <recommendedName>
        <fullName evidence="5">Putative pyruvate, phosphate dikinase regulatory protein</fullName>
        <shortName evidence="5">PPDK regulatory protein</shortName>
        <ecNumber evidence="5">2.7.11.32</ecNumber>
        <ecNumber evidence="5">2.7.4.27</ecNumber>
    </recommendedName>
</protein>
<dbReference type="PANTHER" id="PTHR31756">
    <property type="entry name" value="PYRUVATE, PHOSPHATE DIKINASE REGULATORY PROTEIN 1, CHLOROPLASTIC"/>
    <property type="match status" value="1"/>
</dbReference>
<evidence type="ECO:0000256" key="3">
    <source>
        <dbReference type="ARBA" id="ARBA00022741"/>
    </source>
</evidence>
<dbReference type="eggNOG" id="COG1806">
    <property type="taxonomic scope" value="Bacteria"/>
</dbReference>
<dbReference type="OrthoDB" id="9782201at2"/>
<dbReference type="AlphaFoldDB" id="D0LL21"/>
<dbReference type="GO" id="GO:0005524">
    <property type="term" value="F:ATP binding"/>
    <property type="evidence" value="ECO:0007669"/>
    <property type="project" value="InterPro"/>
</dbReference>
<dbReference type="KEGG" id="hoh:Hoch_4244"/>
<comment type="similarity">
    <text evidence="5">Belongs to the pyruvate, phosphate/water dikinase regulatory protein family. PDRP subfamily.</text>
</comment>
<dbReference type="HAMAP" id="MF_00921">
    <property type="entry name" value="PDRP"/>
    <property type="match status" value="1"/>
</dbReference>
<comment type="function">
    <text evidence="5">Bifunctional serine/threonine kinase and phosphorylase involved in the regulation of the pyruvate, phosphate dikinase (PPDK) by catalyzing its phosphorylation/dephosphorylation.</text>
</comment>
<dbReference type="EC" id="2.7.11.32" evidence="5"/>
<sequence length="267" mass="30112">MVISDATGETAERMVRAAILQFQDTPINIRTYARVRLESEMEQVIERAVELHALLVYTVVNAEARDILLRLVEQYDVEAVDLMGALIGKLVSFLDTQPSGVPGLLHSLDNNYFQRMEAVEFAVKNDDGAEPRNLPKADMVLVGVSRTSKTPLSTYLAQRGLKVANVPLVLGVEPPPQLDQVDENRVYGLVIQPEILRRIRQERLKHMGMPGESSYGARDHIERELSYSRELFRAHPNWPVIDVTNKAIEETAADILRIYRQRIEGIG</sequence>
<dbReference type="InterPro" id="IPR005177">
    <property type="entry name" value="Kinase-pyrophosphorylase"/>
</dbReference>
<keyword evidence="1 5" id="KW-0723">Serine/threonine-protein kinase</keyword>
<dbReference type="GO" id="GO:0004674">
    <property type="term" value="F:protein serine/threonine kinase activity"/>
    <property type="evidence" value="ECO:0007669"/>
    <property type="project" value="UniProtKB-UniRule"/>
</dbReference>
<gene>
    <name evidence="6" type="ordered locus">Hoch_4244</name>
</gene>
<name>D0LL21_HALO1</name>
<dbReference type="InterPro" id="IPR026565">
    <property type="entry name" value="PPDK_reg"/>
</dbReference>
<keyword evidence="3 5" id="KW-0547">Nucleotide-binding</keyword>
<dbReference type="PANTHER" id="PTHR31756:SF3">
    <property type="entry name" value="PYRUVATE, PHOSPHATE DIKINASE REGULATORY PROTEIN 1, CHLOROPLASTIC"/>
    <property type="match status" value="1"/>
</dbReference>
<evidence type="ECO:0000313" key="6">
    <source>
        <dbReference type="EMBL" id="ACY16741.1"/>
    </source>
</evidence>
<proteinExistence type="inferred from homology"/>
<keyword evidence="2 5" id="KW-0808">Transferase</keyword>
<evidence type="ECO:0000256" key="5">
    <source>
        <dbReference type="HAMAP-Rule" id="MF_00921"/>
    </source>
</evidence>
<dbReference type="Proteomes" id="UP000001880">
    <property type="component" value="Chromosome"/>
</dbReference>
<keyword evidence="7" id="KW-1185">Reference proteome</keyword>
<comment type="catalytic activity">
    <reaction evidence="5">
        <text>N(tele)-phospho-L-histidyl/L-threonyl-[pyruvate, phosphate dikinase] + ADP = N(tele)-phospho-L-histidyl/O-phospho-L-threonyl-[pyruvate, phosphate dikinase] + AMP + H(+)</text>
        <dbReference type="Rhea" id="RHEA:43692"/>
        <dbReference type="Rhea" id="RHEA-COMP:10650"/>
        <dbReference type="Rhea" id="RHEA-COMP:10651"/>
        <dbReference type="ChEBI" id="CHEBI:15378"/>
        <dbReference type="ChEBI" id="CHEBI:30013"/>
        <dbReference type="ChEBI" id="CHEBI:61977"/>
        <dbReference type="ChEBI" id="CHEBI:83586"/>
        <dbReference type="ChEBI" id="CHEBI:456215"/>
        <dbReference type="ChEBI" id="CHEBI:456216"/>
        <dbReference type="EC" id="2.7.11.32"/>
    </reaction>
</comment>
<dbReference type="STRING" id="502025.Hoch_4244"/>
<dbReference type="EMBL" id="CP001804">
    <property type="protein sequence ID" value="ACY16741.1"/>
    <property type="molecule type" value="Genomic_DNA"/>
</dbReference>
<dbReference type="GO" id="GO:0016776">
    <property type="term" value="F:phosphotransferase activity, phosphate group as acceptor"/>
    <property type="evidence" value="ECO:0007669"/>
    <property type="project" value="UniProtKB-UniRule"/>
</dbReference>
<dbReference type="EC" id="2.7.4.27" evidence="5"/>